<keyword evidence="3" id="KW-1185">Reference proteome</keyword>
<dbReference type="Proteomes" id="UP000185687">
    <property type="component" value="Unassembled WGS sequence"/>
</dbReference>
<name>A0A1N7CAK8_9EURY</name>
<protein>
    <submittedName>
        <fullName evidence="2">Uncharacterized protein</fullName>
    </submittedName>
</protein>
<evidence type="ECO:0000313" key="4">
    <source>
        <dbReference type="Proteomes" id="UP000187321"/>
    </source>
</evidence>
<evidence type="ECO:0000313" key="1">
    <source>
        <dbReference type="EMBL" id="APX96817.1"/>
    </source>
</evidence>
<organism evidence="2 3">
    <name type="scientific">Natronorubrum daqingense</name>
    <dbReference type="NCBI Taxonomy" id="588898"/>
    <lineage>
        <taxon>Archaea</taxon>
        <taxon>Methanobacteriati</taxon>
        <taxon>Methanobacteriota</taxon>
        <taxon>Stenosarchaea group</taxon>
        <taxon>Halobacteria</taxon>
        <taxon>Halobacteriales</taxon>
        <taxon>Natrialbaceae</taxon>
        <taxon>Natronorubrum</taxon>
    </lineage>
</organism>
<accession>A0A1N7CAK8</accession>
<reference evidence="2 3" key="2">
    <citation type="submission" date="2017-01" db="EMBL/GenBank/DDBJ databases">
        <authorList>
            <person name="Mah S.A."/>
            <person name="Swanson W.J."/>
            <person name="Moy G.W."/>
            <person name="Vacquier V.D."/>
        </authorList>
    </citation>
    <scope>NUCLEOTIDE SEQUENCE [LARGE SCALE GENOMIC DNA]</scope>
    <source>
        <strain evidence="2 3">CGMCC 1.8909</strain>
    </source>
</reference>
<dbReference type="EMBL" id="CP019327">
    <property type="protein sequence ID" value="APX96817.1"/>
    <property type="molecule type" value="Genomic_DNA"/>
</dbReference>
<sequence length="123" mass="14218">MEEIMSAVERFVSGELEGWSKQQSGEGFTYYVDRPDSRRLAFMTVQPNRGDSFVYIHLDGSVKDSVREAPLQTPKESNQFSEIPRSWKWRGSFKYTVELRGTGDITDEVRRSILESYQQVVQA</sequence>
<dbReference type="EMBL" id="FTNP01000002">
    <property type="protein sequence ID" value="SIR60655.1"/>
    <property type="molecule type" value="Genomic_DNA"/>
</dbReference>
<dbReference type="KEGG" id="hda:BB347_09395"/>
<evidence type="ECO:0000313" key="2">
    <source>
        <dbReference type="EMBL" id="SIR60655.1"/>
    </source>
</evidence>
<proteinExistence type="predicted"/>
<reference evidence="1 4" key="1">
    <citation type="submission" date="2017-01" db="EMBL/GenBank/DDBJ databases">
        <title>Complete genome sequence of Haloterrigena daqingensis type strain (JX313T).</title>
        <authorList>
            <person name="Shuang W."/>
        </authorList>
    </citation>
    <scope>NUCLEOTIDE SEQUENCE [LARGE SCALE GENOMIC DNA]</scope>
    <source>
        <strain evidence="1 4">JX313</strain>
    </source>
</reference>
<evidence type="ECO:0000313" key="3">
    <source>
        <dbReference type="Proteomes" id="UP000185687"/>
    </source>
</evidence>
<dbReference type="AlphaFoldDB" id="A0A1N7CAK8"/>
<gene>
    <name evidence="1" type="ORF">BB347_09395</name>
    <name evidence="2" type="ORF">SAMN05421809_1603</name>
</gene>
<dbReference type="Proteomes" id="UP000187321">
    <property type="component" value="Chromosome"/>
</dbReference>